<keyword evidence="1" id="KW-1133">Transmembrane helix</keyword>
<sequence length="506" mass="58006">MHRNGRAIRRVIHHEQGRGRKRISLTSILFVIAIVSFVSFGALYRALFASINLSENQGIDRRESSPIIKSVNTGKDHNMLHNINPIDIPEKKVMPGQSYYGIVDKNIPSPRDTLKSIYNLTKVKFSQSPTLGKHRPDADVIMSMVYGYKLEQIVIFITSLVETGYQGDIVIGTGKDPDEEMKDFFNFYAENHHLVVYELPLKCCCPRAGHPCHVLNMYEGINENIPQSSWQKLKDHRTKRLAAVIRYEYYYEWSMLYQSKSRILVSDGRDVYFQRDPFQQLPYEDMEAHIIMADSGPPPDPSKPLVPMVIEESIPDYNWIKEAYKGTSTIEDVKHLTVSCSGTTLGGQPAMVMYTSAMVHQYDYSVKILGYADNFDQAYHNVILHKHLLPYATENATKVELFESGSPMNPLIRTLGVELKFRNKKKSLQEIQELGGLWLNSSGEELFINRDGSIPAVIHQADRHPQIKIMLYRRSAMEISRWSREKAKALLQEANTLEEKLRSYQD</sequence>
<keyword evidence="3" id="KW-1185">Reference proteome</keyword>
<reference evidence="2 3" key="1">
    <citation type="journal article" date="2021" name="Sci. Rep.">
        <title>The genome of the diatom Chaetoceros tenuissimus carries an ancient integrated fragment of an extant virus.</title>
        <authorList>
            <person name="Hongo Y."/>
            <person name="Kimura K."/>
            <person name="Takaki Y."/>
            <person name="Yoshida Y."/>
            <person name="Baba S."/>
            <person name="Kobayashi G."/>
            <person name="Nagasaki K."/>
            <person name="Hano T."/>
            <person name="Tomaru Y."/>
        </authorList>
    </citation>
    <scope>NUCLEOTIDE SEQUENCE [LARGE SCALE GENOMIC DNA]</scope>
    <source>
        <strain evidence="2 3">NIES-3715</strain>
    </source>
</reference>
<organism evidence="2 3">
    <name type="scientific">Chaetoceros tenuissimus</name>
    <dbReference type="NCBI Taxonomy" id="426638"/>
    <lineage>
        <taxon>Eukaryota</taxon>
        <taxon>Sar</taxon>
        <taxon>Stramenopiles</taxon>
        <taxon>Ochrophyta</taxon>
        <taxon>Bacillariophyta</taxon>
        <taxon>Coscinodiscophyceae</taxon>
        <taxon>Chaetocerotophycidae</taxon>
        <taxon>Chaetocerotales</taxon>
        <taxon>Chaetocerotaceae</taxon>
        <taxon>Chaetoceros</taxon>
    </lineage>
</organism>
<name>A0AAD3CG67_9STRA</name>
<comment type="caution">
    <text evidence="2">The sequence shown here is derived from an EMBL/GenBank/DDBJ whole genome shotgun (WGS) entry which is preliminary data.</text>
</comment>
<dbReference type="AlphaFoldDB" id="A0AAD3CG67"/>
<dbReference type="EMBL" id="BLLK01000020">
    <property type="protein sequence ID" value="GFH45522.1"/>
    <property type="molecule type" value="Genomic_DNA"/>
</dbReference>
<accession>A0AAD3CG67</accession>
<evidence type="ECO:0000313" key="3">
    <source>
        <dbReference type="Proteomes" id="UP001054902"/>
    </source>
</evidence>
<evidence type="ECO:0000313" key="2">
    <source>
        <dbReference type="EMBL" id="GFH45522.1"/>
    </source>
</evidence>
<evidence type="ECO:0000256" key="1">
    <source>
        <dbReference type="SAM" id="Phobius"/>
    </source>
</evidence>
<keyword evidence="1" id="KW-0472">Membrane</keyword>
<gene>
    <name evidence="2" type="ORF">CTEN210_01996</name>
</gene>
<keyword evidence="1" id="KW-0812">Transmembrane</keyword>
<feature type="transmembrane region" description="Helical" evidence="1">
    <location>
        <begin position="23"/>
        <end position="44"/>
    </location>
</feature>
<proteinExistence type="predicted"/>
<protein>
    <submittedName>
        <fullName evidence="2">Uncharacterized protein</fullName>
    </submittedName>
</protein>
<dbReference type="Proteomes" id="UP001054902">
    <property type="component" value="Unassembled WGS sequence"/>
</dbReference>